<reference evidence="5 6" key="1">
    <citation type="submission" date="2016-07" db="EMBL/GenBank/DDBJ databases">
        <title>Multiple horizontal gene transfer events from other fungi enriched the ability of initially mycotrophic Trichoderma (Ascomycota) to feed on dead plant biomass.</title>
        <authorList>
            <consortium name="DOE Joint Genome Institute"/>
            <person name="Aerts A."/>
            <person name="Atanasova L."/>
            <person name="Chenthamara K."/>
            <person name="Zhang J."/>
            <person name="Grujic M."/>
            <person name="Henrissat B."/>
            <person name="Kuo A."/>
            <person name="Salamov A."/>
            <person name="Lipzen A."/>
            <person name="Labutti K."/>
            <person name="Barry K."/>
            <person name="Miao Y."/>
            <person name="Rahimi M.J."/>
            <person name="Shen Q."/>
            <person name="Grigoriev I.V."/>
            <person name="Kubicek C.P."/>
            <person name="Druzhinina I.S."/>
        </authorList>
    </citation>
    <scope>NUCLEOTIDE SEQUENCE [LARGE SCALE GENOMIC DNA]</scope>
    <source>
        <strain evidence="5 6">CBS 226.95</strain>
    </source>
</reference>
<dbReference type="Pfam" id="PF12796">
    <property type="entry name" value="Ank_2"/>
    <property type="match status" value="1"/>
</dbReference>
<dbReference type="RefSeq" id="XP_024768336.1">
    <property type="nucleotide sequence ID" value="XM_024917957.1"/>
</dbReference>
<evidence type="ECO:0000313" key="6">
    <source>
        <dbReference type="Proteomes" id="UP000241690"/>
    </source>
</evidence>
<dbReference type="InterPro" id="IPR027417">
    <property type="entry name" value="P-loop_NTPase"/>
</dbReference>
<dbReference type="SUPFAM" id="SSF48403">
    <property type="entry name" value="Ankyrin repeat"/>
    <property type="match status" value="1"/>
</dbReference>
<organism evidence="5 6">
    <name type="scientific">Trichoderma harzianum CBS 226.95</name>
    <dbReference type="NCBI Taxonomy" id="983964"/>
    <lineage>
        <taxon>Eukaryota</taxon>
        <taxon>Fungi</taxon>
        <taxon>Dikarya</taxon>
        <taxon>Ascomycota</taxon>
        <taxon>Pezizomycotina</taxon>
        <taxon>Sordariomycetes</taxon>
        <taxon>Hypocreomycetidae</taxon>
        <taxon>Hypocreales</taxon>
        <taxon>Hypocreaceae</taxon>
        <taxon>Trichoderma</taxon>
    </lineage>
</organism>
<name>A0A2T3ZV27_TRIHA</name>
<dbReference type="Gene3D" id="2.130.10.10">
    <property type="entry name" value="YVTN repeat-like/Quinoprotein amine dehydrogenase"/>
    <property type="match status" value="2"/>
</dbReference>
<feature type="repeat" description="ANK" evidence="2">
    <location>
        <begin position="908"/>
        <end position="941"/>
    </location>
</feature>
<dbReference type="Gene3D" id="3.40.50.300">
    <property type="entry name" value="P-loop containing nucleotide triphosphate hydrolases"/>
    <property type="match status" value="1"/>
</dbReference>
<dbReference type="GeneID" id="36626526"/>
<dbReference type="PROSITE" id="PS50082">
    <property type="entry name" value="WD_REPEATS_2"/>
    <property type="match status" value="1"/>
</dbReference>
<dbReference type="Pfam" id="PF06985">
    <property type="entry name" value="HET"/>
    <property type="match status" value="1"/>
</dbReference>
<feature type="repeat" description="WD" evidence="3">
    <location>
        <begin position="1060"/>
        <end position="1101"/>
    </location>
</feature>
<evidence type="ECO:0000256" key="2">
    <source>
        <dbReference type="PROSITE-ProRule" id="PRU00023"/>
    </source>
</evidence>
<protein>
    <recommendedName>
        <fullName evidence="4">NACHT domain-containing protein</fullName>
    </recommendedName>
</protein>
<accession>A0A2T3ZV27</accession>
<dbReference type="PROSITE" id="PS50294">
    <property type="entry name" value="WD_REPEATS_REGION"/>
    <property type="match status" value="1"/>
</dbReference>
<dbReference type="InterPro" id="IPR010730">
    <property type="entry name" value="HET"/>
</dbReference>
<dbReference type="InterPro" id="IPR056884">
    <property type="entry name" value="NPHP3-like_N"/>
</dbReference>
<dbReference type="SMART" id="SM00320">
    <property type="entry name" value="WD40"/>
    <property type="match status" value="4"/>
</dbReference>
<dbReference type="EMBL" id="KZ679697">
    <property type="protein sequence ID" value="PTB48659.1"/>
    <property type="molecule type" value="Genomic_DNA"/>
</dbReference>
<keyword evidence="2" id="KW-0040">ANK repeat</keyword>
<dbReference type="InterPro" id="IPR036770">
    <property type="entry name" value="Ankyrin_rpt-contain_sf"/>
</dbReference>
<keyword evidence="6" id="KW-1185">Reference proteome</keyword>
<dbReference type="InterPro" id="IPR002110">
    <property type="entry name" value="Ankyrin_rpt"/>
</dbReference>
<dbReference type="PROSITE" id="PS50088">
    <property type="entry name" value="ANK_REPEAT"/>
    <property type="match status" value="1"/>
</dbReference>
<evidence type="ECO:0000256" key="1">
    <source>
        <dbReference type="ARBA" id="ARBA00022737"/>
    </source>
</evidence>
<dbReference type="InterPro" id="IPR015943">
    <property type="entry name" value="WD40/YVTN_repeat-like_dom_sf"/>
</dbReference>
<dbReference type="STRING" id="983964.A0A2T3ZV27"/>
<dbReference type="InterPro" id="IPR036322">
    <property type="entry name" value="WD40_repeat_dom_sf"/>
</dbReference>
<dbReference type="Gene3D" id="1.25.40.20">
    <property type="entry name" value="Ankyrin repeat-containing domain"/>
    <property type="match status" value="1"/>
</dbReference>
<evidence type="ECO:0000313" key="5">
    <source>
        <dbReference type="EMBL" id="PTB48659.1"/>
    </source>
</evidence>
<evidence type="ECO:0000259" key="4">
    <source>
        <dbReference type="PROSITE" id="PS50837"/>
    </source>
</evidence>
<gene>
    <name evidence="5" type="ORF">M431DRAFT_500861</name>
</gene>
<dbReference type="SMART" id="SM00248">
    <property type="entry name" value="ANK"/>
    <property type="match status" value="2"/>
</dbReference>
<dbReference type="PROSITE" id="PS50837">
    <property type="entry name" value="NACHT"/>
    <property type="match status" value="1"/>
</dbReference>
<dbReference type="InterPro" id="IPR007111">
    <property type="entry name" value="NACHT_NTPase"/>
</dbReference>
<dbReference type="SUPFAM" id="SSF52540">
    <property type="entry name" value="P-loop containing nucleoside triphosphate hydrolases"/>
    <property type="match status" value="1"/>
</dbReference>
<dbReference type="PANTHER" id="PTHR10622">
    <property type="entry name" value="HET DOMAIN-CONTAINING PROTEIN"/>
    <property type="match status" value="1"/>
</dbReference>
<dbReference type="Proteomes" id="UP000241690">
    <property type="component" value="Unassembled WGS sequence"/>
</dbReference>
<evidence type="ECO:0000256" key="3">
    <source>
        <dbReference type="PROSITE-ProRule" id="PRU00221"/>
    </source>
</evidence>
<dbReference type="InterPro" id="IPR001680">
    <property type="entry name" value="WD40_rpt"/>
</dbReference>
<keyword evidence="1" id="KW-0677">Repeat</keyword>
<keyword evidence="3" id="KW-0853">WD repeat</keyword>
<sequence length="1319" mass="149538">MRLLSFNGNRLACTKDLIDEPPPYAILSHTWGGDDDEVTFSDITAGKGPDKPGYRKIQFCARQAASDGLSYFWIDTCCIDKSNSTELQREINSMFRLYKNAAKCYVYLSDVTKHRDINQVESSPAPSWESSFRKSRWFTRGWTLQELLAPATVEFFSSECAHLGTKESLEREIYEITEIPIDVLRGRRLSQISIDKRMAWSEKRSTTYPEDKAYSLLGIFGVYIPLIYGEGQDNAFARLRCAINEQDHFSKETRDRLLGWLPYIDQQRFYTESRSARKPSASTGSWFVNRHIVPWIKERSLLWLHGKAGSGKTIMTSKVIEYLESMNDSMLAYYYFSFRNKDSQSLRNMKCAILVQILKGLSVPHPDNENKFFIPRAFRSLYDTHFPSKTPPVEELDSVLIEVIDLSEETFLIIDALDECDSEFVRGEAITFLASLLGKVKSKLHILITSRLEVDIETKISQISIPTTSVALHATDVDRDIRKHLRALMREEDSFKGWSHALKERVIEHLVQNADGVFRWADLQIQGLRGKTREIDVNRALKRLPRDLGETYSRILQRIDLNNYKLEAMAVLRWLACSTRPLNLAEIAELAVFDVEESDEANLLPSSSEYELSCVYQNRFTSASEVLNILSGLVTSTQLSETDPRPHNSIVSFSHFSVKEYLQSNQVEPSYFKLILSECHWFVLKCSFAYMRAFDIAARENRELRDCPLLLYACFSVWEHAKEPEVFFAKGDDGESLLASFIAFYLQEYGYAISVALERAFLNSQRIPEDVSQFIRHFINMGAHSLSTYSQFYSAVAFADCSLINLLLSCNLDAPYDILLRATLDFNQPMDIQVKTSTITFDSDKQLQFSPVSGIVQTVVDQMTNKISVLERGSQKPPSSRTNTENRIAVWKILQAEPQVQLNAKDRDGKTPLLLAAIHGDEDFFKYLFAQDGIETDIQESHGWDLLTCALLGKNTTIIKMILDRGNFDLDHMDLYGRTNFEWSTHLGLHAVLASASMIPEVSRQTSEMRQIPFTVIKEIATDGEVWACIFSQDGSRLALCLSSNKALIFDLQKDELQSTLDHEKPVTKASWSPDDSLIVTLSLDGKPRLWDSESGELVKILPLHHEAGMGCHWSLDGRYVILTSLSDTLGIVTMEISDGHYRPWIEVQGLRVQSSAMSRDGKWLVAVTYTKELLIFQVAAAELVTKISLSERPSWVSISDGLGLILMGYVDGGFDIRLLPSGEVIQQRPGISNTDFLLQGSVGGENDTFLLRAEENGYISIWDLNSGTLAGLEHGHYPERTNYAAWSPVDPCIIASGGDDNKCRIWSCRNKLLTYQEN</sequence>
<feature type="domain" description="NACHT" evidence="4">
    <location>
        <begin position="300"/>
        <end position="451"/>
    </location>
</feature>
<proteinExistence type="predicted"/>
<dbReference type="Pfam" id="PF24883">
    <property type="entry name" value="NPHP3_N"/>
    <property type="match status" value="1"/>
</dbReference>
<dbReference type="Pfam" id="PF00400">
    <property type="entry name" value="WD40"/>
    <property type="match status" value="2"/>
</dbReference>
<dbReference type="PANTHER" id="PTHR10622:SF13">
    <property type="entry name" value="NACHT DOMAIN-CONTAINING PROTEIN"/>
    <property type="match status" value="1"/>
</dbReference>
<dbReference type="SUPFAM" id="SSF50978">
    <property type="entry name" value="WD40 repeat-like"/>
    <property type="match status" value="1"/>
</dbReference>